<dbReference type="Proteomes" id="UP001597058">
    <property type="component" value="Unassembled WGS sequence"/>
</dbReference>
<keyword evidence="2" id="KW-1185">Reference proteome</keyword>
<dbReference type="EMBL" id="JBHTMM010000001">
    <property type="protein sequence ID" value="MFD1304342.1"/>
    <property type="molecule type" value="Genomic_DNA"/>
</dbReference>
<sequence>MEIARALHVDLTSGVVAEARRPLGELAFAVRSDWEAEGDANPEQVLRLSGVEVAELRHQYFVLLWCFERIWHGYQVITRDRVLGRRAGKEFASMLGWHVRNWSRDLPAIKQALETKVGKIHDGDSARAFAELGDAVLTDADIRMMRSSLGEMSLQLIGEPAWWIG</sequence>
<organism evidence="1 2">
    <name type="scientific">Streptomyces kaempferi</name>
    <dbReference type="NCBI Taxonomy" id="333725"/>
    <lineage>
        <taxon>Bacteria</taxon>
        <taxon>Bacillati</taxon>
        <taxon>Actinomycetota</taxon>
        <taxon>Actinomycetes</taxon>
        <taxon>Kitasatosporales</taxon>
        <taxon>Streptomycetaceae</taxon>
        <taxon>Streptomyces</taxon>
    </lineage>
</organism>
<proteinExistence type="predicted"/>
<evidence type="ECO:0000313" key="1">
    <source>
        <dbReference type="EMBL" id="MFD1304342.1"/>
    </source>
</evidence>
<gene>
    <name evidence="1" type="ORF">ACFQ5X_00595</name>
</gene>
<dbReference type="RefSeq" id="WP_381233494.1">
    <property type="nucleotide sequence ID" value="NZ_JBHSKH010000011.1"/>
</dbReference>
<reference evidence="2" key="1">
    <citation type="journal article" date="2019" name="Int. J. Syst. Evol. Microbiol.">
        <title>The Global Catalogue of Microorganisms (GCM) 10K type strain sequencing project: providing services to taxonomists for standard genome sequencing and annotation.</title>
        <authorList>
            <consortium name="The Broad Institute Genomics Platform"/>
            <consortium name="The Broad Institute Genome Sequencing Center for Infectious Disease"/>
            <person name="Wu L."/>
            <person name="Ma J."/>
        </authorList>
    </citation>
    <scope>NUCLEOTIDE SEQUENCE [LARGE SCALE GENOMIC DNA]</scope>
    <source>
        <strain evidence="2">CGMCC 4.7020</strain>
    </source>
</reference>
<accession>A0ABW3X423</accession>
<name>A0ABW3X423_9ACTN</name>
<protein>
    <submittedName>
        <fullName evidence="1">Uncharacterized protein</fullName>
    </submittedName>
</protein>
<evidence type="ECO:0000313" key="2">
    <source>
        <dbReference type="Proteomes" id="UP001597058"/>
    </source>
</evidence>
<comment type="caution">
    <text evidence="1">The sequence shown here is derived from an EMBL/GenBank/DDBJ whole genome shotgun (WGS) entry which is preliminary data.</text>
</comment>